<gene>
    <name evidence="9" type="ORF">AL1_00250</name>
</gene>
<feature type="signal peptide" evidence="6">
    <location>
        <begin position="1"/>
        <end position="21"/>
    </location>
</feature>
<dbReference type="PATRIC" id="fig|717959.3.peg.1912"/>
<evidence type="ECO:0000256" key="4">
    <source>
        <dbReference type="ARBA" id="ARBA00023136"/>
    </source>
</evidence>
<evidence type="ECO:0000256" key="6">
    <source>
        <dbReference type="SAM" id="SignalP"/>
    </source>
</evidence>
<dbReference type="BioCyc" id="ASHA717959:AL1_RS00070-MONOMER"/>
<feature type="chain" id="PRO_5003059224" evidence="6">
    <location>
        <begin position="22"/>
        <end position="607"/>
    </location>
</feature>
<dbReference type="HOGENOM" id="CLU_015553_1_0_10"/>
<sequence>MKKLYYTILATAAALTTASCVDLLNTAPENQIASENMWTTPELALKGMNGLYETFYNRKQSNGTQVRSENLDGLNKYGIEALGFCTDYYANNYPIYLLYNQAKRANDWQLAHEWRFCYTIVHAANDAVTNLHKAGLDAPTYERYLCEARFLRAWAYSRLNKFWQGVPVYLEPISNEQCTRTQESAEYVWREVVLPDLKYCIDNASFPENTLGESNFGRPSKGAAYALRGMAYMWLKEWQNAANDFEQVGQCGYDLWRGEYIDFFSPDNERDNEMIFAIQYDEESGYCDNIQQAVGARDTYGGWDEVKPASDFVDYYQNDDGTEFKWSQVTGLENWDQLTPRQRAVFFCRDGLKSNAKLASQKTQAIGICGQDIFDRYYLDNGNEARIKAAYDKRDPRLKQTIVTPYEPVDCFTAGLNGDENMIGKQLRWPLYLQGTSGGDFWLDKRTSAYYCYRKYVRFLKGELIDRQRCYTDFPLIRYTDVILQWAEALIELNEFTPAKNLIDQVRARAHMPGITIGGLDAMREAVRYERRVEFPVEAVNFFDEVRWGTYKETKFQGQDVHGGQSWWGDNTVEYAWYWDDCLWPWSVPQGELQRNASLTTRPGWVY</sequence>
<keyword evidence="4" id="KW-0472">Membrane</keyword>
<comment type="similarity">
    <text evidence="2">Belongs to the SusD family.</text>
</comment>
<dbReference type="GO" id="GO:0009279">
    <property type="term" value="C:cell outer membrane"/>
    <property type="evidence" value="ECO:0007669"/>
    <property type="project" value="UniProtKB-SubCell"/>
</dbReference>
<evidence type="ECO:0000259" key="8">
    <source>
        <dbReference type="Pfam" id="PF14322"/>
    </source>
</evidence>
<dbReference type="STRING" id="717959.AL1_00250"/>
<evidence type="ECO:0000256" key="1">
    <source>
        <dbReference type="ARBA" id="ARBA00004442"/>
    </source>
</evidence>
<dbReference type="Gene3D" id="1.25.40.390">
    <property type="match status" value="1"/>
</dbReference>
<proteinExistence type="inferred from homology"/>
<dbReference type="PROSITE" id="PS51257">
    <property type="entry name" value="PROKAR_LIPOPROTEIN"/>
    <property type="match status" value="1"/>
</dbReference>
<reference evidence="9 10" key="2">
    <citation type="submission" date="2010-03" db="EMBL/GenBank/DDBJ databases">
        <authorList>
            <person name="Pajon A."/>
        </authorList>
    </citation>
    <scope>NUCLEOTIDE SEQUENCE [LARGE SCALE GENOMIC DNA]</scope>
    <source>
        <strain evidence="9 10">WAL 8301</strain>
    </source>
</reference>
<dbReference type="RefSeq" id="WP_015545723.1">
    <property type="nucleotide sequence ID" value="NC_021030.1"/>
</dbReference>
<dbReference type="EMBL" id="FP929032">
    <property type="protein sequence ID" value="CBK62763.1"/>
    <property type="molecule type" value="Genomic_DNA"/>
</dbReference>
<organism evidence="9 10">
    <name type="scientific">Alistipes shahii WAL 8301</name>
    <dbReference type="NCBI Taxonomy" id="717959"/>
    <lineage>
        <taxon>Bacteria</taxon>
        <taxon>Pseudomonadati</taxon>
        <taxon>Bacteroidota</taxon>
        <taxon>Bacteroidia</taxon>
        <taxon>Bacteroidales</taxon>
        <taxon>Rikenellaceae</taxon>
        <taxon>Alistipes</taxon>
    </lineage>
</organism>
<evidence type="ECO:0000256" key="5">
    <source>
        <dbReference type="ARBA" id="ARBA00023237"/>
    </source>
</evidence>
<dbReference type="KEGG" id="ash:AL1_00250"/>
<evidence type="ECO:0000256" key="3">
    <source>
        <dbReference type="ARBA" id="ARBA00022729"/>
    </source>
</evidence>
<dbReference type="SUPFAM" id="SSF48452">
    <property type="entry name" value="TPR-like"/>
    <property type="match status" value="1"/>
</dbReference>
<evidence type="ECO:0000313" key="9">
    <source>
        <dbReference type="EMBL" id="CBK62763.1"/>
    </source>
</evidence>
<dbReference type="Pfam" id="PF07980">
    <property type="entry name" value="SusD_RagB"/>
    <property type="match status" value="1"/>
</dbReference>
<dbReference type="InterPro" id="IPR011990">
    <property type="entry name" value="TPR-like_helical_dom_sf"/>
</dbReference>
<comment type="subcellular location">
    <subcellularLocation>
        <location evidence="1">Cell outer membrane</location>
    </subcellularLocation>
</comment>
<name>D4IIK1_9BACT</name>
<feature type="domain" description="SusD-like N-terminal" evidence="8">
    <location>
        <begin position="98"/>
        <end position="227"/>
    </location>
</feature>
<dbReference type="InterPro" id="IPR033985">
    <property type="entry name" value="SusD-like_N"/>
</dbReference>
<reference evidence="9 10" key="1">
    <citation type="submission" date="2010-03" db="EMBL/GenBank/DDBJ databases">
        <title>The genome sequence of Alistipes shahii WAL 8301.</title>
        <authorList>
            <consortium name="metaHIT consortium -- http://www.metahit.eu/"/>
            <person name="Pajon A."/>
            <person name="Turner K."/>
            <person name="Parkhill J."/>
        </authorList>
    </citation>
    <scope>NUCLEOTIDE SEQUENCE [LARGE SCALE GENOMIC DNA]</scope>
    <source>
        <strain evidence="9 10">WAL 8301</strain>
    </source>
</reference>
<dbReference type="OrthoDB" id="1109873at2"/>
<evidence type="ECO:0000259" key="7">
    <source>
        <dbReference type="Pfam" id="PF07980"/>
    </source>
</evidence>
<dbReference type="Pfam" id="PF14322">
    <property type="entry name" value="SusD-like_3"/>
    <property type="match status" value="1"/>
</dbReference>
<keyword evidence="10" id="KW-1185">Reference proteome</keyword>
<evidence type="ECO:0000313" key="10">
    <source>
        <dbReference type="Proteomes" id="UP000008794"/>
    </source>
</evidence>
<dbReference type="GeneID" id="92756567"/>
<accession>D4IIK1</accession>
<dbReference type="AlphaFoldDB" id="D4IIK1"/>
<feature type="domain" description="RagB/SusD" evidence="7">
    <location>
        <begin position="272"/>
        <end position="605"/>
    </location>
</feature>
<evidence type="ECO:0000256" key="2">
    <source>
        <dbReference type="ARBA" id="ARBA00006275"/>
    </source>
</evidence>
<dbReference type="InterPro" id="IPR012944">
    <property type="entry name" value="SusD_RagB_dom"/>
</dbReference>
<keyword evidence="5" id="KW-0998">Cell outer membrane</keyword>
<dbReference type="Proteomes" id="UP000008794">
    <property type="component" value="Chromosome"/>
</dbReference>
<protein>
    <submittedName>
        <fullName evidence="9">SusD family</fullName>
    </submittedName>
</protein>
<keyword evidence="3 6" id="KW-0732">Signal</keyword>